<dbReference type="Gene3D" id="1.20.1530.20">
    <property type="match status" value="1"/>
</dbReference>
<evidence type="ECO:0000256" key="1">
    <source>
        <dbReference type="SAM" id="Phobius"/>
    </source>
</evidence>
<dbReference type="EMBL" id="JBHUEN010000046">
    <property type="protein sequence ID" value="MFD1883373.1"/>
    <property type="molecule type" value="Genomic_DNA"/>
</dbReference>
<accession>A0ABW4RCA3</accession>
<keyword evidence="1" id="KW-0472">Membrane</keyword>
<proteinExistence type="predicted"/>
<dbReference type="Proteomes" id="UP001597213">
    <property type="component" value="Unassembled WGS sequence"/>
</dbReference>
<dbReference type="RefSeq" id="WP_379144699.1">
    <property type="nucleotide sequence ID" value="NZ_JBHUEN010000046.1"/>
</dbReference>
<feature type="transmembrane region" description="Helical" evidence="1">
    <location>
        <begin position="38"/>
        <end position="60"/>
    </location>
</feature>
<reference evidence="3" key="1">
    <citation type="journal article" date="2019" name="Int. J. Syst. Evol. Microbiol.">
        <title>The Global Catalogue of Microorganisms (GCM) 10K type strain sequencing project: providing services to taxonomists for standard genome sequencing and annotation.</title>
        <authorList>
            <consortium name="The Broad Institute Genomics Platform"/>
            <consortium name="The Broad Institute Genome Sequencing Center for Infectious Disease"/>
            <person name="Wu L."/>
            <person name="Ma J."/>
        </authorList>
    </citation>
    <scope>NUCLEOTIDE SEQUENCE [LARGE SCALE GENOMIC DNA]</scope>
    <source>
        <strain evidence="3">CCUG 56029</strain>
    </source>
</reference>
<dbReference type="InterPro" id="IPR038770">
    <property type="entry name" value="Na+/solute_symporter_sf"/>
</dbReference>
<name>A0ABW4RCA3_9RHOB</name>
<sequence length="337" mass="34790">MSALAYPKYLLELTGIHARAVLLAGLIIVPFLPLPHGVLQPLLPVLISLLIGLALCRLDLASILADLANRRFILALTGGLVLFQVVAAAGVHLAGAVLGLGPVLILMAVAFMASPPLTSAPNLALILGYDARLTLFWMLIGTFLAPVLMPAALLVSGLDLPLDLTRLALKVAAMLIGGVVIGAVLRAVIGANRIAAEGKAMDGAAALAMLGFLFPALEGVLGAVLARPDLAIGLAVLALALNLGANLAMRWLAGRFFDRPRARALGLVFGNRNISFVLAVFPPDPTVSLFVAVAQIPIYASPMILRAFDGPMVRAAAVDGQSADGSGSDRPGPDRPA</sequence>
<gene>
    <name evidence="2" type="ORF">ACFSCT_16790</name>
</gene>
<feature type="transmembrane region" description="Helical" evidence="1">
    <location>
        <begin position="230"/>
        <end position="252"/>
    </location>
</feature>
<feature type="transmembrane region" description="Helical" evidence="1">
    <location>
        <begin position="167"/>
        <end position="189"/>
    </location>
</feature>
<feature type="transmembrane region" description="Helical" evidence="1">
    <location>
        <begin position="201"/>
        <end position="224"/>
    </location>
</feature>
<keyword evidence="3" id="KW-1185">Reference proteome</keyword>
<keyword evidence="1" id="KW-0812">Transmembrane</keyword>
<evidence type="ECO:0000313" key="3">
    <source>
        <dbReference type="Proteomes" id="UP001597213"/>
    </source>
</evidence>
<feature type="transmembrane region" description="Helical" evidence="1">
    <location>
        <begin position="72"/>
        <end position="90"/>
    </location>
</feature>
<feature type="transmembrane region" description="Helical" evidence="1">
    <location>
        <begin position="9"/>
        <end position="32"/>
    </location>
</feature>
<evidence type="ECO:0008006" key="4">
    <source>
        <dbReference type="Google" id="ProtNLM"/>
    </source>
</evidence>
<feature type="transmembrane region" description="Helical" evidence="1">
    <location>
        <begin position="135"/>
        <end position="155"/>
    </location>
</feature>
<organism evidence="2 3">
    <name type="scientific">Paracoccus pacificus</name>
    <dbReference type="NCBI Taxonomy" id="1463598"/>
    <lineage>
        <taxon>Bacteria</taxon>
        <taxon>Pseudomonadati</taxon>
        <taxon>Pseudomonadota</taxon>
        <taxon>Alphaproteobacteria</taxon>
        <taxon>Rhodobacterales</taxon>
        <taxon>Paracoccaceae</taxon>
        <taxon>Paracoccus</taxon>
    </lineage>
</organism>
<evidence type="ECO:0000313" key="2">
    <source>
        <dbReference type="EMBL" id="MFD1883373.1"/>
    </source>
</evidence>
<comment type="caution">
    <text evidence="2">The sequence shown here is derived from an EMBL/GenBank/DDBJ whole genome shotgun (WGS) entry which is preliminary data.</text>
</comment>
<keyword evidence="1" id="KW-1133">Transmembrane helix</keyword>
<protein>
    <recommendedName>
        <fullName evidence="4">Bile acid:Na+ symporter, BASS family</fullName>
    </recommendedName>
</protein>